<dbReference type="Pfam" id="PF00400">
    <property type="entry name" value="WD40"/>
    <property type="match status" value="1"/>
</dbReference>
<dbReference type="InterPro" id="IPR019775">
    <property type="entry name" value="WD40_repeat_CS"/>
</dbReference>
<protein>
    <recommendedName>
        <fullName evidence="6">WD40 repeat-containing protein</fullName>
    </recommendedName>
</protein>
<organism evidence="4 5">
    <name type="scientific">Tolypothrix bouteillei VB521301</name>
    <dbReference type="NCBI Taxonomy" id="1479485"/>
    <lineage>
        <taxon>Bacteria</taxon>
        <taxon>Bacillati</taxon>
        <taxon>Cyanobacteriota</taxon>
        <taxon>Cyanophyceae</taxon>
        <taxon>Nostocales</taxon>
        <taxon>Tolypothrichaceae</taxon>
        <taxon>Tolypothrix</taxon>
    </lineage>
</organism>
<dbReference type="InterPro" id="IPR001680">
    <property type="entry name" value="WD40_rpt"/>
</dbReference>
<keyword evidence="2" id="KW-0677">Repeat</keyword>
<name>A0A8S9TIS2_9CYAN</name>
<evidence type="ECO:0000256" key="1">
    <source>
        <dbReference type="ARBA" id="ARBA00022574"/>
    </source>
</evidence>
<dbReference type="Proteomes" id="UP000029738">
    <property type="component" value="Unassembled WGS sequence"/>
</dbReference>
<keyword evidence="5" id="KW-1185">Reference proteome</keyword>
<dbReference type="PROSITE" id="PS00678">
    <property type="entry name" value="WD_REPEATS_1"/>
    <property type="match status" value="1"/>
</dbReference>
<evidence type="ECO:0000256" key="2">
    <source>
        <dbReference type="ARBA" id="ARBA00022737"/>
    </source>
</evidence>
<evidence type="ECO:0000313" key="4">
    <source>
        <dbReference type="EMBL" id="KAF3891152.1"/>
    </source>
</evidence>
<comment type="caution">
    <text evidence="4">The sequence shown here is derived from an EMBL/GenBank/DDBJ whole genome shotgun (WGS) entry which is preliminary data.</text>
</comment>
<evidence type="ECO:0000256" key="3">
    <source>
        <dbReference type="PROSITE-ProRule" id="PRU00221"/>
    </source>
</evidence>
<evidence type="ECO:0008006" key="6">
    <source>
        <dbReference type="Google" id="ProtNLM"/>
    </source>
</evidence>
<dbReference type="InterPro" id="IPR011043">
    <property type="entry name" value="Gal_Oxase/kelch_b-propeller"/>
</dbReference>
<dbReference type="PROSITE" id="PS50294">
    <property type="entry name" value="WD_REPEATS_REGION"/>
    <property type="match status" value="1"/>
</dbReference>
<reference evidence="4" key="2">
    <citation type="submission" date="2019-11" db="EMBL/GenBank/DDBJ databases">
        <title>Improved Assembly of Tolypothrix boutellei genome.</title>
        <authorList>
            <person name="Sarangi A.N."/>
            <person name="Mukherjee M."/>
            <person name="Ghosh S."/>
            <person name="Singh D."/>
            <person name="Das A."/>
            <person name="Kant S."/>
            <person name="Prusty A."/>
            <person name="Tripathy S."/>
        </authorList>
    </citation>
    <scope>NUCLEOTIDE SEQUENCE</scope>
    <source>
        <strain evidence="4">VB521301</strain>
    </source>
</reference>
<sequence>MSPNGKILASGSDDNSIKVWNTTSGIWTNLAANACD</sequence>
<dbReference type="Gene3D" id="2.130.10.10">
    <property type="entry name" value="YVTN repeat-like/Quinoprotein amine dehydrogenase"/>
    <property type="match status" value="1"/>
</dbReference>
<dbReference type="EMBL" id="JHEG04000001">
    <property type="protein sequence ID" value="KAF3891152.1"/>
    <property type="molecule type" value="Genomic_DNA"/>
</dbReference>
<dbReference type="InterPro" id="IPR015943">
    <property type="entry name" value="WD40/YVTN_repeat-like_dom_sf"/>
</dbReference>
<keyword evidence="1 3" id="KW-0853">WD repeat</keyword>
<gene>
    <name evidence="4" type="ORF">DA73_0400026385</name>
</gene>
<reference evidence="4" key="1">
    <citation type="journal article" date="2015" name="Genome Announc.">
        <title>Draft Genome Sequence of Tolypothrix boutellei Strain VB521301.</title>
        <authorList>
            <person name="Chandrababunaidu M.M."/>
            <person name="Singh D."/>
            <person name="Sen D."/>
            <person name="Bhan S."/>
            <person name="Das S."/>
            <person name="Gupta A."/>
            <person name="Adhikary S.P."/>
            <person name="Tripathy S."/>
        </authorList>
    </citation>
    <scope>NUCLEOTIDE SEQUENCE</scope>
    <source>
        <strain evidence="4">VB521301</strain>
    </source>
</reference>
<dbReference type="PROSITE" id="PS50082">
    <property type="entry name" value="WD_REPEATS_2"/>
    <property type="match status" value="1"/>
</dbReference>
<proteinExistence type="predicted"/>
<feature type="repeat" description="WD" evidence="3">
    <location>
        <begin position="1"/>
        <end position="25"/>
    </location>
</feature>
<dbReference type="AlphaFoldDB" id="A0A8S9TIS2"/>
<accession>A0A8S9TIS2</accession>
<dbReference type="SUPFAM" id="SSF50965">
    <property type="entry name" value="Galactose oxidase, central domain"/>
    <property type="match status" value="1"/>
</dbReference>
<evidence type="ECO:0000313" key="5">
    <source>
        <dbReference type="Proteomes" id="UP000029738"/>
    </source>
</evidence>